<dbReference type="SFLD" id="SFLDS00003">
    <property type="entry name" value="Haloacid_Dehalogenase"/>
    <property type="match status" value="1"/>
</dbReference>
<dbReference type="NCBIfam" id="TIGR00099">
    <property type="entry name" value="Cof-subfamily"/>
    <property type="match status" value="1"/>
</dbReference>
<dbReference type="InterPro" id="IPR000150">
    <property type="entry name" value="Cof"/>
</dbReference>
<dbReference type="InterPro" id="IPR036412">
    <property type="entry name" value="HAD-like_sf"/>
</dbReference>
<reference evidence="1" key="1">
    <citation type="submission" date="2023-02" db="EMBL/GenBank/DDBJ databases">
        <title>Genome of Flavobacteriaceae gen. nov. sp. strain F89.</title>
        <authorList>
            <person name="Wang Y."/>
        </authorList>
    </citation>
    <scope>NUCLEOTIDE SEQUENCE</scope>
    <source>
        <strain evidence="1">F89</strain>
    </source>
</reference>
<evidence type="ECO:0000313" key="1">
    <source>
        <dbReference type="EMBL" id="MCG2460509.1"/>
    </source>
</evidence>
<dbReference type="EMBL" id="JAIRBC010000008">
    <property type="protein sequence ID" value="MCG2460509.1"/>
    <property type="molecule type" value="Genomic_DNA"/>
</dbReference>
<dbReference type="Pfam" id="PF08282">
    <property type="entry name" value="Hydrolase_3"/>
    <property type="match status" value="1"/>
</dbReference>
<dbReference type="PROSITE" id="PS01228">
    <property type="entry name" value="COF_1"/>
    <property type="match status" value="1"/>
</dbReference>
<sequence>MKNLIPLKKSNFKILCSDIDGTLLSNQNDVSNFTVSEIARIKNVLRIILVSARMPQSMTYLQERLGLGEEPIICYNGALIMEGENEIFSRTMPLELVEGIYREAKKYNIKLGLYFKTEWYVETDSARVQKETRDTRATPVFRATATTLSDWKVRNVSAHKIMLMGTKESTDQIFPLLVKKFGEQLHLYRSNDTLIEVAPKSVSKLSAIKLLLQPGQSLMEVIAFGDNYNDLEMIQSVGCGVAVKNARAEVKVVADEVSLKNTEDGVAHWIQQNLIF</sequence>
<name>A0AAE3EUS7_9FLAO</name>
<dbReference type="GO" id="GO:0000287">
    <property type="term" value="F:magnesium ion binding"/>
    <property type="evidence" value="ECO:0007669"/>
    <property type="project" value="TreeGrafter"/>
</dbReference>
<comment type="caution">
    <text evidence="1">The sequence shown here is derived from an EMBL/GenBank/DDBJ whole genome shotgun (WGS) entry which is preliminary data.</text>
</comment>
<keyword evidence="2" id="KW-1185">Reference proteome</keyword>
<organism evidence="1 2">
    <name type="scientific">Cerina litoralis</name>
    <dbReference type="NCBI Taxonomy" id="2874477"/>
    <lineage>
        <taxon>Bacteria</taxon>
        <taxon>Pseudomonadati</taxon>
        <taxon>Bacteroidota</taxon>
        <taxon>Flavobacteriia</taxon>
        <taxon>Flavobacteriales</taxon>
        <taxon>Flavobacteriaceae</taxon>
        <taxon>Cerina</taxon>
    </lineage>
</organism>
<dbReference type="PANTHER" id="PTHR10000">
    <property type="entry name" value="PHOSPHOSERINE PHOSPHATASE"/>
    <property type="match status" value="1"/>
</dbReference>
<dbReference type="CDD" id="cd07516">
    <property type="entry name" value="HAD_Pase"/>
    <property type="match status" value="1"/>
</dbReference>
<dbReference type="InterPro" id="IPR023214">
    <property type="entry name" value="HAD_sf"/>
</dbReference>
<protein>
    <submittedName>
        <fullName evidence="1">Cof-type HAD-IIB family hydrolase</fullName>
    </submittedName>
</protein>
<accession>A0AAE3EUS7</accession>
<dbReference type="Proteomes" id="UP001200642">
    <property type="component" value="Unassembled WGS sequence"/>
</dbReference>
<dbReference type="NCBIfam" id="TIGR01484">
    <property type="entry name" value="HAD-SF-IIB"/>
    <property type="match status" value="1"/>
</dbReference>
<dbReference type="InterPro" id="IPR006379">
    <property type="entry name" value="HAD-SF_hydro_IIB"/>
</dbReference>
<dbReference type="Gene3D" id="3.30.1240.10">
    <property type="match status" value="1"/>
</dbReference>
<dbReference type="AlphaFoldDB" id="A0AAE3EUS7"/>
<dbReference type="RefSeq" id="WP_317901654.1">
    <property type="nucleotide sequence ID" value="NZ_JAIRBC010000008.1"/>
</dbReference>
<dbReference type="PANTHER" id="PTHR10000:SF8">
    <property type="entry name" value="HAD SUPERFAMILY HYDROLASE-LIKE, TYPE 3"/>
    <property type="match status" value="1"/>
</dbReference>
<proteinExistence type="predicted"/>
<evidence type="ECO:0000313" key="2">
    <source>
        <dbReference type="Proteomes" id="UP001200642"/>
    </source>
</evidence>
<keyword evidence="1" id="KW-0378">Hydrolase</keyword>
<dbReference type="SFLD" id="SFLDG01140">
    <property type="entry name" value="C2.B:_Phosphomannomutase_and_P"/>
    <property type="match status" value="1"/>
</dbReference>
<dbReference type="SUPFAM" id="SSF56784">
    <property type="entry name" value="HAD-like"/>
    <property type="match status" value="1"/>
</dbReference>
<dbReference type="GO" id="GO:0005829">
    <property type="term" value="C:cytosol"/>
    <property type="evidence" value="ECO:0007669"/>
    <property type="project" value="TreeGrafter"/>
</dbReference>
<dbReference type="Gene3D" id="3.40.50.1000">
    <property type="entry name" value="HAD superfamily/HAD-like"/>
    <property type="match status" value="1"/>
</dbReference>
<gene>
    <name evidence="1" type="ORF">K8352_07100</name>
</gene>
<dbReference type="GO" id="GO:0016791">
    <property type="term" value="F:phosphatase activity"/>
    <property type="evidence" value="ECO:0007669"/>
    <property type="project" value="TreeGrafter"/>
</dbReference>